<dbReference type="AlphaFoldDB" id="A0AAD7SC69"/>
<accession>A0AAD7SC69</accession>
<evidence type="ECO:0000313" key="3">
    <source>
        <dbReference type="Proteomes" id="UP001221898"/>
    </source>
</evidence>
<dbReference type="EMBL" id="JAINUG010000081">
    <property type="protein sequence ID" value="KAJ8399648.1"/>
    <property type="molecule type" value="Genomic_DNA"/>
</dbReference>
<gene>
    <name evidence="2" type="ORF">AAFF_G00407530</name>
</gene>
<evidence type="ECO:0000256" key="1">
    <source>
        <dbReference type="SAM" id="MobiDB-lite"/>
    </source>
</evidence>
<keyword evidence="3" id="KW-1185">Reference proteome</keyword>
<proteinExistence type="predicted"/>
<feature type="region of interest" description="Disordered" evidence="1">
    <location>
        <begin position="1"/>
        <end position="21"/>
    </location>
</feature>
<protein>
    <submittedName>
        <fullName evidence="2">Uncharacterized protein</fullName>
    </submittedName>
</protein>
<reference evidence="2" key="1">
    <citation type="journal article" date="2023" name="Science">
        <title>Genome structures resolve the early diversification of teleost fishes.</title>
        <authorList>
            <person name="Parey E."/>
            <person name="Louis A."/>
            <person name="Montfort J."/>
            <person name="Bouchez O."/>
            <person name="Roques C."/>
            <person name="Iampietro C."/>
            <person name="Lluch J."/>
            <person name="Castinel A."/>
            <person name="Donnadieu C."/>
            <person name="Desvignes T."/>
            <person name="Floi Bucao C."/>
            <person name="Jouanno E."/>
            <person name="Wen M."/>
            <person name="Mejri S."/>
            <person name="Dirks R."/>
            <person name="Jansen H."/>
            <person name="Henkel C."/>
            <person name="Chen W.J."/>
            <person name="Zahm M."/>
            <person name="Cabau C."/>
            <person name="Klopp C."/>
            <person name="Thompson A.W."/>
            <person name="Robinson-Rechavi M."/>
            <person name="Braasch I."/>
            <person name="Lecointre G."/>
            <person name="Bobe J."/>
            <person name="Postlethwait J.H."/>
            <person name="Berthelot C."/>
            <person name="Roest Crollius H."/>
            <person name="Guiguen Y."/>
        </authorList>
    </citation>
    <scope>NUCLEOTIDE SEQUENCE</scope>
    <source>
        <strain evidence="2">NC1722</strain>
    </source>
</reference>
<sequence>MERNISPDTNGIETSRTGKQERCLSDDRQAVHFLPGLWGCLHETAPGNSGLKAGAKPESPVTTEGAVGMARWPIWASAAGRLALFGSESAEAEHAVNWRQLVHNGV</sequence>
<dbReference type="Proteomes" id="UP001221898">
    <property type="component" value="Unassembled WGS sequence"/>
</dbReference>
<feature type="compositionally biased region" description="Polar residues" evidence="1">
    <location>
        <begin position="1"/>
        <end position="15"/>
    </location>
</feature>
<organism evidence="2 3">
    <name type="scientific">Aldrovandia affinis</name>
    <dbReference type="NCBI Taxonomy" id="143900"/>
    <lineage>
        <taxon>Eukaryota</taxon>
        <taxon>Metazoa</taxon>
        <taxon>Chordata</taxon>
        <taxon>Craniata</taxon>
        <taxon>Vertebrata</taxon>
        <taxon>Euteleostomi</taxon>
        <taxon>Actinopterygii</taxon>
        <taxon>Neopterygii</taxon>
        <taxon>Teleostei</taxon>
        <taxon>Notacanthiformes</taxon>
        <taxon>Halosauridae</taxon>
        <taxon>Aldrovandia</taxon>
    </lineage>
</organism>
<evidence type="ECO:0000313" key="2">
    <source>
        <dbReference type="EMBL" id="KAJ8399648.1"/>
    </source>
</evidence>
<comment type="caution">
    <text evidence="2">The sequence shown here is derived from an EMBL/GenBank/DDBJ whole genome shotgun (WGS) entry which is preliminary data.</text>
</comment>
<name>A0AAD7SC69_9TELE</name>